<sequence length="464" mass="51057">MRTPPNFATMRPTVPPPESLPHEPSMTSPTRALTLALFATLLLAAPACSSSPADNDTDTPELDATGPDVTEDPDDGDTSDPISDETPLILIGFDGFRPDYLSLAPTPNFDRLIREGVVADSLEPVFPTKTFVNLYSIVTGLYAENHGIVGNTVRDPATGDRLRMSDAELQGQSRWWGGEPIWVTAEKQGKRAGTYFWVGSEAEIGGERPTHWMPFATNYMNPARERIDQVVAWLSADDPVDFATLYFSDLDGVGHSQGPRGSRLFSELQEADANLGYLIDELEAAGLWPNVNILIVSDHGMTALDDDKVIRLDHIIDERDVFVVEWSPVASLIPDAGKADEVYQALKAAEENYTVYRKEDVPERLRYSNHERIPEILVVADPPYTIANQYILDNIGVSAGGHGYDPEFEDMHGFFAAIGPDFKQGLQSETLKIVDLYALMAHLLALEPADHDGDLVRISHILAN</sequence>
<dbReference type="EMBL" id="SADD01000003">
    <property type="protein sequence ID" value="RVU45695.1"/>
    <property type="molecule type" value="Genomic_DNA"/>
</dbReference>
<dbReference type="Gene3D" id="3.40.720.10">
    <property type="entry name" value="Alkaline Phosphatase, subunit A"/>
    <property type="match status" value="1"/>
</dbReference>
<protein>
    <submittedName>
        <fullName evidence="2">Alkaline phosphatase family protein</fullName>
    </submittedName>
</protein>
<organism evidence="2 3">
    <name type="scientific">Lujinxingia sediminis</name>
    <dbReference type="NCBI Taxonomy" id="2480984"/>
    <lineage>
        <taxon>Bacteria</taxon>
        <taxon>Deltaproteobacteria</taxon>
        <taxon>Bradymonadales</taxon>
        <taxon>Lujinxingiaceae</taxon>
        <taxon>Lujinxingia</taxon>
    </lineage>
</organism>
<feature type="compositionally biased region" description="Acidic residues" evidence="1">
    <location>
        <begin position="69"/>
        <end position="78"/>
    </location>
</feature>
<dbReference type="PANTHER" id="PTHR10151:SF126">
    <property type="entry name" value="ECTONUCLEOTIDE PYROPHOSPHATASE_PHOSPHODIESTERASE FAMILY MEMBER 7-LIKE"/>
    <property type="match status" value="1"/>
</dbReference>
<dbReference type="InterPro" id="IPR002591">
    <property type="entry name" value="Phosphodiest/P_Trfase"/>
</dbReference>
<dbReference type="SUPFAM" id="SSF53649">
    <property type="entry name" value="Alkaline phosphatase-like"/>
    <property type="match status" value="1"/>
</dbReference>
<evidence type="ECO:0000313" key="2">
    <source>
        <dbReference type="EMBL" id="RVU45695.1"/>
    </source>
</evidence>
<evidence type="ECO:0000313" key="3">
    <source>
        <dbReference type="Proteomes" id="UP000282926"/>
    </source>
</evidence>
<keyword evidence="3" id="KW-1185">Reference proteome</keyword>
<dbReference type="Pfam" id="PF01663">
    <property type="entry name" value="Phosphodiest"/>
    <property type="match status" value="1"/>
</dbReference>
<dbReference type="InterPro" id="IPR017850">
    <property type="entry name" value="Alkaline_phosphatase_core_sf"/>
</dbReference>
<dbReference type="CDD" id="cd16018">
    <property type="entry name" value="Enpp"/>
    <property type="match status" value="1"/>
</dbReference>
<name>A0ABY0CU44_9DELT</name>
<evidence type="ECO:0000256" key="1">
    <source>
        <dbReference type="SAM" id="MobiDB-lite"/>
    </source>
</evidence>
<dbReference type="Gene3D" id="3.30.1360.180">
    <property type="match status" value="1"/>
</dbReference>
<dbReference type="Proteomes" id="UP000282926">
    <property type="component" value="Unassembled WGS sequence"/>
</dbReference>
<comment type="caution">
    <text evidence="2">The sequence shown here is derived from an EMBL/GenBank/DDBJ whole genome shotgun (WGS) entry which is preliminary data.</text>
</comment>
<gene>
    <name evidence="2" type="ORF">EA187_07980</name>
</gene>
<feature type="region of interest" description="Disordered" evidence="1">
    <location>
        <begin position="1"/>
        <end position="28"/>
    </location>
</feature>
<accession>A0ABY0CU44</accession>
<reference evidence="2 3" key="1">
    <citation type="submission" date="2019-01" db="EMBL/GenBank/DDBJ databases">
        <title>Lujinxingia litoralis gen. nov., sp. nov. and Lujinxingia sediminis gen. nov., sp. nov., new members in the order Bradymonadales, isolated from coastal sediment.</title>
        <authorList>
            <person name="Li C.-M."/>
        </authorList>
    </citation>
    <scope>NUCLEOTIDE SEQUENCE [LARGE SCALE GENOMIC DNA]</scope>
    <source>
        <strain evidence="2 3">SEH01</strain>
    </source>
</reference>
<feature type="region of interest" description="Disordered" evidence="1">
    <location>
        <begin position="49"/>
        <end position="84"/>
    </location>
</feature>
<proteinExistence type="predicted"/>
<dbReference type="PANTHER" id="PTHR10151">
    <property type="entry name" value="ECTONUCLEOTIDE PYROPHOSPHATASE/PHOSPHODIESTERASE"/>
    <property type="match status" value="1"/>
</dbReference>